<keyword evidence="3" id="KW-1185">Reference proteome</keyword>
<dbReference type="InterPro" id="IPR010982">
    <property type="entry name" value="Lambda_DNA-bd_dom_sf"/>
</dbReference>
<dbReference type="Proteomes" id="UP000307943">
    <property type="component" value="Unassembled WGS sequence"/>
</dbReference>
<dbReference type="Pfam" id="PF13443">
    <property type="entry name" value="HTH_26"/>
    <property type="match status" value="1"/>
</dbReference>
<dbReference type="InterPro" id="IPR001387">
    <property type="entry name" value="Cro/C1-type_HTH"/>
</dbReference>
<accession>A0A5C4TIK3</accession>
<organism evidence="2 3">
    <name type="scientific">Paenibacillus hemerocallicola</name>
    <dbReference type="NCBI Taxonomy" id="1172614"/>
    <lineage>
        <taxon>Bacteria</taxon>
        <taxon>Bacillati</taxon>
        <taxon>Bacillota</taxon>
        <taxon>Bacilli</taxon>
        <taxon>Bacillales</taxon>
        <taxon>Paenibacillaceae</taxon>
        <taxon>Paenibacillus</taxon>
    </lineage>
</organism>
<protein>
    <submittedName>
        <fullName evidence="2">Helix-turn-helix transcriptional regulator</fullName>
    </submittedName>
</protein>
<dbReference type="PROSITE" id="PS50943">
    <property type="entry name" value="HTH_CROC1"/>
    <property type="match status" value="1"/>
</dbReference>
<dbReference type="SUPFAM" id="SSF47413">
    <property type="entry name" value="lambda repressor-like DNA-binding domains"/>
    <property type="match status" value="1"/>
</dbReference>
<gene>
    <name evidence="2" type="ORF">FE784_00890</name>
</gene>
<dbReference type="GO" id="GO:0003677">
    <property type="term" value="F:DNA binding"/>
    <property type="evidence" value="ECO:0007669"/>
    <property type="project" value="InterPro"/>
</dbReference>
<name>A0A5C4TIK3_9BACL</name>
<evidence type="ECO:0000313" key="2">
    <source>
        <dbReference type="EMBL" id="TNJ68249.1"/>
    </source>
</evidence>
<proteinExistence type="predicted"/>
<reference evidence="2 3" key="1">
    <citation type="submission" date="2019-05" db="EMBL/GenBank/DDBJ databases">
        <title>We sequenced the genome of Paenibacillus hemerocallicola KCTC 33185 for further insight into its adaptation and study the phylogeny of Paenibacillus.</title>
        <authorList>
            <person name="Narsing Rao M.P."/>
        </authorList>
    </citation>
    <scope>NUCLEOTIDE SEQUENCE [LARGE SCALE GENOMIC DNA]</scope>
    <source>
        <strain evidence="2 3">KCTC 33185</strain>
    </source>
</reference>
<evidence type="ECO:0000259" key="1">
    <source>
        <dbReference type="PROSITE" id="PS50943"/>
    </source>
</evidence>
<feature type="domain" description="HTH cro/C1-type" evidence="1">
    <location>
        <begin position="12"/>
        <end position="62"/>
    </location>
</feature>
<dbReference type="AlphaFoldDB" id="A0A5C4TIK3"/>
<comment type="caution">
    <text evidence="2">The sequence shown here is derived from an EMBL/GenBank/DDBJ whole genome shotgun (WGS) entry which is preliminary data.</text>
</comment>
<evidence type="ECO:0000313" key="3">
    <source>
        <dbReference type="Proteomes" id="UP000307943"/>
    </source>
</evidence>
<sequence>MMRLKLDSLLYEKRLSANQLSKMTGIRYPTILDMEKNESKAWSPENLNKIMIALELEDISELIEYVKEDGGNEESAQ</sequence>
<dbReference type="Gene3D" id="1.10.260.40">
    <property type="entry name" value="lambda repressor-like DNA-binding domains"/>
    <property type="match status" value="1"/>
</dbReference>
<dbReference type="EMBL" id="VDCQ01000001">
    <property type="protein sequence ID" value="TNJ68249.1"/>
    <property type="molecule type" value="Genomic_DNA"/>
</dbReference>
<dbReference type="OrthoDB" id="9804186at2"/>